<dbReference type="CDD" id="cd00057">
    <property type="entry name" value="FA58C"/>
    <property type="match status" value="1"/>
</dbReference>
<dbReference type="Gene3D" id="2.60.120.740">
    <property type="match status" value="1"/>
</dbReference>
<dbReference type="InterPro" id="IPR000421">
    <property type="entry name" value="FA58C"/>
</dbReference>
<sequence>DTSAVLHCPEGSVINIQSAFYGRRNADICPQLEGSEGGTAPSHKNKFCGTCPPSVCLHGLGVEDGNITDSQLSASSSIGGNTPDKARLNGNSCWMPSGTSTWIQVNLNQIRKVTGIVIQGCPQSDHWITKFKLKYSMDGASWNDYTADGTFFPGSTDRNTPDTQLLGTPVSAQYIRILPLEFSGQAGLRFDVLGCTPDCKNSARLLVSRLTVAHHPLWLNRCRHVRHQTQLQLCHR</sequence>
<dbReference type="InterPro" id="IPR043159">
    <property type="entry name" value="Lectin_gal-bd_sf"/>
</dbReference>
<dbReference type="InterPro" id="IPR008979">
    <property type="entry name" value="Galactose-bd-like_sf"/>
</dbReference>
<dbReference type="Gene3D" id="2.60.120.260">
    <property type="entry name" value="Galactose-binding domain-like"/>
    <property type="match status" value="1"/>
</dbReference>
<comment type="similarity">
    <text evidence="1">Belongs to the neurexin family.</text>
</comment>
<dbReference type="Pfam" id="PF00754">
    <property type="entry name" value="F5_F8_type_C"/>
    <property type="match status" value="1"/>
</dbReference>
<dbReference type="FunFam" id="2.60.120.260:FF:000016">
    <property type="entry name" value="Contactin-associated protein-like 4 isoform 1"/>
    <property type="match status" value="1"/>
</dbReference>
<accession>A0A674NQD8</accession>
<reference evidence="3 4" key="1">
    <citation type="journal article" date="2011" name="Genome Biol. Evol.">
        <title>Integration of the genetic map and genome assembly of fugu facilitates insights into distinct features of genome evolution in teleosts and mammals.</title>
        <authorList>
            <person name="Kai W."/>
            <person name="Kikuchi K."/>
            <person name="Tohari S."/>
            <person name="Chew A.K."/>
            <person name="Tay A."/>
            <person name="Fujiwara A."/>
            <person name="Hosoya S."/>
            <person name="Suetake H."/>
            <person name="Naruse K."/>
            <person name="Brenner S."/>
            <person name="Suzuki Y."/>
            <person name="Venkatesh B."/>
        </authorList>
    </citation>
    <scope>NUCLEOTIDE SEQUENCE [LARGE SCALE GENOMIC DNA]</scope>
</reference>
<dbReference type="PROSITE" id="PS50022">
    <property type="entry name" value="FA58C_3"/>
    <property type="match status" value="1"/>
</dbReference>
<evidence type="ECO:0000313" key="3">
    <source>
        <dbReference type="Ensembl" id="ENSTRUP00000075588.1"/>
    </source>
</evidence>
<dbReference type="Proteomes" id="UP000005226">
    <property type="component" value="Chromosome 6"/>
</dbReference>
<keyword evidence="4" id="KW-1185">Reference proteome</keyword>
<proteinExistence type="inferred from homology"/>
<dbReference type="AlphaFoldDB" id="A0A674NQD8"/>
<dbReference type="PANTHER" id="PTHR24543">
    <property type="entry name" value="MULTICOPPER OXIDASE-RELATED"/>
    <property type="match status" value="1"/>
</dbReference>
<dbReference type="Ensembl" id="ENSTRUT00000059809.1">
    <property type="protein sequence ID" value="ENSTRUP00000075588.1"/>
    <property type="gene ID" value="ENSTRUG00000024761.2"/>
</dbReference>
<feature type="domain" description="F5/8 type C" evidence="2">
    <location>
        <begin position="56"/>
        <end position="195"/>
    </location>
</feature>
<organism evidence="3 4">
    <name type="scientific">Takifugu rubripes</name>
    <name type="common">Japanese pufferfish</name>
    <name type="synonym">Fugu rubripes</name>
    <dbReference type="NCBI Taxonomy" id="31033"/>
    <lineage>
        <taxon>Eukaryota</taxon>
        <taxon>Metazoa</taxon>
        <taxon>Chordata</taxon>
        <taxon>Craniata</taxon>
        <taxon>Vertebrata</taxon>
        <taxon>Euteleostomi</taxon>
        <taxon>Actinopterygii</taxon>
        <taxon>Neopterygii</taxon>
        <taxon>Teleostei</taxon>
        <taxon>Neoteleostei</taxon>
        <taxon>Acanthomorphata</taxon>
        <taxon>Eupercaria</taxon>
        <taxon>Tetraodontiformes</taxon>
        <taxon>Tetradontoidea</taxon>
        <taxon>Tetraodontidae</taxon>
        <taxon>Takifugu</taxon>
    </lineage>
</organism>
<dbReference type="GeneTree" id="ENSGT01150000286973"/>
<dbReference type="PANTHER" id="PTHR24543:SF317">
    <property type="entry name" value="LACTADHERIN"/>
    <property type="match status" value="1"/>
</dbReference>
<name>A0A674NQD8_TAKRU</name>
<protein>
    <recommendedName>
        <fullName evidence="2">F5/8 type C domain-containing protein</fullName>
    </recommendedName>
</protein>
<dbReference type="SUPFAM" id="SSF49785">
    <property type="entry name" value="Galactose-binding domain-like"/>
    <property type="match status" value="1"/>
</dbReference>
<evidence type="ECO:0000259" key="2">
    <source>
        <dbReference type="PROSITE" id="PS50022"/>
    </source>
</evidence>
<reference evidence="3" key="2">
    <citation type="submission" date="2025-08" db="UniProtKB">
        <authorList>
            <consortium name="Ensembl"/>
        </authorList>
    </citation>
    <scope>IDENTIFICATION</scope>
</reference>
<dbReference type="SMART" id="SM00231">
    <property type="entry name" value="FA58C"/>
    <property type="match status" value="1"/>
</dbReference>
<evidence type="ECO:0000313" key="4">
    <source>
        <dbReference type="Proteomes" id="UP000005226"/>
    </source>
</evidence>
<reference evidence="3" key="3">
    <citation type="submission" date="2025-09" db="UniProtKB">
        <authorList>
            <consortium name="Ensembl"/>
        </authorList>
    </citation>
    <scope>IDENTIFICATION</scope>
</reference>
<evidence type="ECO:0000256" key="1">
    <source>
        <dbReference type="ARBA" id="ARBA00010241"/>
    </source>
</evidence>